<organism evidence="2 3">
    <name type="scientific">Brunnivagina elsteri CCALA 953</name>
    <dbReference type="NCBI Taxonomy" id="987040"/>
    <lineage>
        <taxon>Bacteria</taxon>
        <taxon>Bacillati</taxon>
        <taxon>Cyanobacteriota</taxon>
        <taxon>Cyanophyceae</taxon>
        <taxon>Nostocales</taxon>
        <taxon>Calotrichaceae</taxon>
        <taxon>Brunnivagina</taxon>
    </lineage>
</organism>
<dbReference type="RefSeq" id="WP_095725168.1">
    <property type="nucleotide sequence ID" value="NZ_NTFS01000798.1"/>
</dbReference>
<keyword evidence="3" id="KW-1185">Reference proteome</keyword>
<name>A0A2A2T9K3_9CYAN</name>
<proteinExistence type="predicted"/>
<reference evidence="2 3" key="1">
    <citation type="submission" date="2017-08" db="EMBL/GenBank/DDBJ databases">
        <title>Draft genome sequence of filamentous cyanobacterium Calothrix elsteri CCALA 953.</title>
        <authorList>
            <person name="Gagunashvili A.N."/>
            <person name="Elster J."/>
            <person name="Andresson O.S."/>
        </authorList>
    </citation>
    <scope>NUCLEOTIDE SEQUENCE [LARGE SCALE GENOMIC DNA]</scope>
    <source>
        <strain evidence="2 3">CCALA 953</strain>
    </source>
</reference>
<dbReference type="Gene3D" id="1.10.101.10">
    <property type="entry name" value="PGBD-like superfamily/PGBD"/>
    <property type="match status" value="1"/>
</dbReference>
<protein>
    <recommendedName>
        <fullName evidence="1">Peptidoglycan binding-like domain-containing protein</fullName>
    </recommendedName>
</protein>
<dbReference type="SUPFAM" id="SSF47090">
    <property type="entry name" value="PGBD-like"/>
    <property type="match status" value="1"/>
</dbReference>
<dbReference type="Proteomes" id="UP000218238">
    <property type="component" value="Unassembled WGS sequence"/>
</dbReference>
<evidence type="ECO:0000313" key="3">
    <source>
        <dbReference type="Proteomes" id="UP000218238"/>
    </source>
</evidence>
<dbReference type="AlphaFoldDB" id="A0A2A2T9K3"/>
<dbReference type="Pfam" id="PF01471">
    <property type="entry name" value="PG_binding_1"/>
    <property type="match status" value="1"/>
</dbReference>
<evidence type="ECO:0000313" key="2">
    <source>
        <dbReference type="EMBL" id="PAX45642.1"/>
    </source>
</evidence>
<accession>A0A2A2T9K3</accession>
<dbReference type="InterPro" id="IPR036365">
    <property type="entry name" value="PGBD-like_sf"/>
</dbReference>
<dbReference type="EMBL" id="NTFS01000798">
    <property type="protein sequence ID" value="PAX45642.1"/>
    <property type="molecule type" value="Genomic_DNA"/>
</dbReference>
<feature type="domain" description="Peptidoglycan binding-like" evidence="1">
    <location>
        <begin position="22"/>
        <end position="78"/>
    </location>
</feature>
<comment type="caution">
    <text evidence="2">The sequence shown here is derived from an EMBL/GenBank/DDBJ whole genome shotgun (WGS) entry which is preliminary data.</text>
</comment>
<sequence length="85" mass="9255">MSVETQAVTQSSQLPIIRNNSQGEAVTLLQQLLESQGYRTGGVDGKFGSKTEQAVKKFQTNFGLVVDGMVGSRTWNKLGDRLINP</sequence>
<gene>
    <name evidence="2" type="ORF">CK510_30750</name>
</gene>
<evidence type="ECO:0000259" key="1">
    <source>
        <dbReference type="Pfam" id="PF01471"/>
    </source>
</evidence>
<dbReference type="InterPro" id="IPR002477">
    <property type="entry name" value="Peptidoglycan-bd-like"/>
</dbReference>
<dbReference type="InterPro" id="IPR036366">
    <property type="entry name" value="PGBDSf"/>
</dbReference>
<dbReference type="OrthoDB" id="517943at2"/>